<reference evidence="6 7" key="1">
    <citation type="submission" date="2021-03" db="EMBL/GenBank/DDBJ databases">
        <title>Enterococcal diversity collection.</title>
        <authorList>
            <person name="Gilmore M.S."/>
            <person name="Schwartzman J."/>
            <person name="Van Tyne D."/>
            <person name="Martin M."/>
            <person name="Earl A.M."/>
            <person name="Manson A.L."/>
            <person name="Straub T."/>
            <person name="Salamzade R."/>
            <person name="Saavedra J."/>
            <person name="Lebreton F."/>
            <person name="Prichula J."/>
            <person name="Schaufler K."/>
            <person name="Gaca A."/>
            <person name="Sgardioli B."/>
            <person name="Wagenaar J."/>
            <person name="Strong T."/>
        </authorList>
    </citation>
    <scope>NUCLEOTIDE SEQUENCE [LARGE SCALE GENOMIC DNA]</scope>
    <source>
        <strain evidence="6 7">669A</strain>
    </source>
</reference>
<evidence type="ECO:0000256" key="1">
    <source>
        <dbReference type="ARBA" id="ARBA00023015"/>
    </source>
</evidence>
<dbReference type="RefSeq" id="WP_207673654.1">
    <property type="nucleotide sequence ID" value="NZ_JAFREM010000018.1"/>
</dbReference>
<dbReference type="Gene3D" id="1.10.10.10">
    <property type="entry name" value="Winged helix-like DNA-binding domain superfamily/Winged helix DNA-binding domain"/>
    <property type="match status" value="1"/>
</dbReference>
<evidence type="ECO:0000256" key="4">
    <source>
        <dbReference type="PROSITE-ProRule" id="PRU01091"/>
    </source>
</evidence>
<evidence type="ECO:0000313" key="6">
    <source>
        <dbReference type="EMBL" id="MBO1306723.1"/>
    </source>
</evidence>
<keyword evidence="3" id="KW-0804">Transcription</keyword>
<feature type="DNA-binding region" description="OmpR/PhoB-type" evidence="4">
    <location>
        <begin position="115"/>
        <end position="222"/>
    </location>
</feature>
<evidence type="ECO:0000256" key="2">
    <source>
        <dbReference type="ARBA" id="ARBA00023125"/>
    </source>
</evidence>
<comment type="caution">
    <text evidence="6">The sequence shown here is derived from an EMBL/GenBank/DDBJ whole genome shotgun (WGS) entry which is preliminary data.</text>
</comment>
<keyword evidence="1" id="KW-0805">Transcription regulation</keyword>
<dbReference type="InterPro" id="IPR001867">
    <property type="entry name" value="OmpR/PhoB-type_DNA-bd"/>
</dbReference>
<dbReference type="CDD" id="cd00383">
    <property type="entry name" value="trans_reg_C"/>
    <property type="match status" value="1"/>
</dbReference>
<name>A0ABS3LCG2_9ENTE</name>
<keyword evidence="7" id="KW-1185">Reference proteome</keyword>
<dbReference type="InterPro" id="IPR036388">
    <property type="entry name" value="WH-like_DNA-bd_sf"/>
</dbReference>
<dbReference type="Proteomes" id="UP000664601">
    <property type="component" value="Unassembled WGS sequence"/>
</dbReference>
<dbReference type="Pfam" id="PF00486">
    <property type="entry name" value="Trans_reg_C"/>
    <property type="match status" value="1"/>
</dbReference>
<gene>
    <name evidence="6" type="ORF">JZO70_11155</name>
</gene>
<dbReference type="InterPro" id="IPR016032">
    <property type="entry name" value="Sig_transdc_resp-reg_C-effctor"/>
</dbReference>
<evidence type="ECO:0000256" key="3">
    <source>
        <dbReference type="ARBA" id="ARBA00023163"/>
    </source>
</evidence>
<protein>
    <submittedName>
        <fullName evidence="6">Winged helix-turn-helix domain-containing protein</fullName>
    </submittedName>
</protein>
<evidence type="ECO:0000259" key="5">
    <source>
        <dbReference type="PROSITE" id="PS51755"/>
    </source>
</evidence>
<evidence type="ECO:0000313" key="7">
    <source>
        <dbReference type="Proteomes" id="UP000664601"/>
    </source>
</evidence>
<dbReference type="SUPFAM" id="SSF46894">
    <property type="entry name" value="C-terminal effector domain of the bipartite response regulators"/>
    <property type="match status" value="1"/>
</dbReference>
<sequence>MKFEYVLLLTKNALNETDIQLKLQRMDIDVFCTTHFSDGIEFSKRFSQLLGKHWLVILSETLSDNEVEEIAEKLNGRITMIRKMDSPPKVERLEKMKNQGIKDWIPCAATIEDFHELFAVTQSTVTIEEEQDLVGKQNIAVLYRLTKIERDFINKLFEAKGEVLSREELAQDLWKSNESKSLDSSKAQLSMITKNINKKVGELFKYGIMIQTVWGRGYRLTDEVLRNYYI</sequence>
<dbReference type="EMBL" id="JAFREM010000018">
    <property type="protein sequence ID" value="MBO1306723.1"/>
    <property type="molecule type" value="Genomic_DNA"/>
</dbReference>
<dbReference type="SMART" id="SM00862">
    <property type="entry name" value="Trans_reg_C"/>
    <property type="match status" value="1"/>
</dbReference>
<feature type="domain" description="OmpR/PhoB-type" evidence="5">
    <location>
        <begin position="115"/>
        <end position="222"/>
    </location>
</feature>
<accession>A0ABS3LCG2</accession>
<dbReference type="PROSITE" id="PS51755">
    <property type="entry name" value="OMPR_PHOB"/>
    <property type="match status" value="1"/>
</dbReference>
<proteinExistence type="predicted"/>
<organism evidence="6 7">
    <name type="scientific">Candidatus Enterococcus moelleringii</name>
    <dbReference type="NCBI Taxonomy" id="2815325"/>
    <lineage>
        <taxon>Bacteria</taxon>
        <taxon>Bacillati</taxon>
        <taxon>Bacillota</taxon>
        <taxon>Bacilli</taxon>
        <taxon>Lactobacillales</taxon>
        <taxon>Enterococcaceae</taxon>
        <taxon>Enterococcus</taxon>
    </lineage>
</organism>
<keyword evidence="2 4" id="KW-0238">DNA-binding</keyword>